<gene>
    <name evidence="3" type="ORF">U725_01870</name>
</gene>
<dbReference type="InterPro" id="IPR006015">
    <property type="entry name" value="Universal_stress_UspA"/>
</dbReference>
<accession>A0A084A9Q1</accession>
<evidence type="ECO:0000313" key="3">
    <source>
        <dbReference type="EMBL" id="KEY62030.1"/>
    </source>
</evidence>
<dbReference type="EMBL" id="AZSI01000084">
    <property type="protein sequence ID" value="KEY62030.1"/>
    <property type="molecule type" value="Genomic_DNA"/>
</dbReference>
<dbReference type="Proteomes" id="UP000028401">
    <property type="component" value="Unassembled WGS sequence"/>
</dbReference>
<sequence>MEQKYSRILVGMDGSAESLKAFDEAVRIAKRNDAELILANVIEKRSFLAVNTYDTIAEEQHENGTKLLLQQFAKEALEEGLTDVRTLLEYGSPKVAMATKIPKQENVDLIVIGATGISYIERVVVGSVAAYIVNHAKCNTLIVRK</sequence>
<dbReference type="InterPro" id="IPR014729">
    <property type="entry name" value="Rossmann-like_a/b/a_fold"/>
</dbReference>
<dbReference type="SUPFAM" id="SSF52402">
    <property type="entry name" value="Adenine nucleotide alpha hydrolases-like"/>
    <property type="match status" value="1"/>
</dbReference>
<proteinExistence type="inferred from homology"/>
<dbReference type="Gene3D" id="3.40.50.620">
    <property type="entry name" value="HUPs"/>
    <property type="match status" value="1"/>
</dbReference>
<dbReference type="PANTHER" id="PTHR46268:SF6">
    <property type="entry name" value="UNIVERSAL STRESS PROTEIN UP12"/>
    <property type="match status" value="1"/>
</dbReference>
<dbReference type="Pfam" id="PF00582">
    <property type="entry name" value="Usp"/>
    <property type="match status" value="1"/>
</dbReference>
<dbReference type="CDD" id="cd00293">
    <property type="entry name" value="USP-like"/>
    <property type="match status" value="1"/>
</dbReference>
<dbReference type="SMR" id="A0A084A9Q1"/>
<dbReference type="PRINTS" id="PR01438">
    <property type="entry name" value="UNVRSLSTRESS"/>
</dbReference>
<reference evidence="3 4" key="1">
    <citation type="submission" date="2014-06" db="EMBL/GenBank/DDBJ databases">
        <title>Draft genome sequence of the putrescine producing strain Lactococcus lactis subsp cremoris GE214.</title>
        <authorList>
            <person name="Ladero V."/>
            <person name="Linares D.M."/>
            <person name="del Rio B."/>
            <person name="Mayo B."/>
            <person name="Martin M.C."/>
            <person name="Fernandez M."/>
            <person name="Alvarez M.A."/>
        </authorList>
    </citation>
    <scope>NUCLEOTIDE SEQUENCE [LARGE SCALE GENOMIC DNA]</scope>
    <source>
        <strain evidence="3 4">GE214</strain>
    </source>
</reference>
<evidence type="ECO:0000259" key="2">
    <source>
        <dbReference type="Pfam" id="PF00582"/>
    </source>
</evidence>
<dbReference type="AlphaFoldDB" id="A0A084A9Q1"/>
<dbReference type="PANTHER" id="PTHR46268">
    <property type="entry name" value="STRESS RESPONSE PROTEIN NHAX"/>
    <property type="match status" value="1"/>
</dbReference>
<protein>
    <submittedName>
        <fullName evidence="3">Universal stress protein UspA related nucleotide-binding protein</fullName>
    </submittedName>
</protein>
<dbReference type="RefSeq" id="WP_011677277.1">
    <property type="nucleotide sequence ID" value="NZ_AZSI01000084.1"/>
</dbReference>
<comment type="similarity">
    <text evidence="1">Belongs to the universal stress protein A family.</text>
</comment>
<name>A0A084A9Q1_LACLC</name>
<dbReference type="PATRIC" id="fig|1415168.3.peg.1940"/>
<comment type="caution">
    <text evidence="3">The sequence shown here is derived from an EMBL/GenBank/DDBJ whole genome shotgun (WGS) entry which is preliminary data.</text>
</comment>
<evidence type="ECO:0000313" key="4">
    <source>
        <dbReference type="Proteomes" id="UP000028401"/>
    </source>
</evidence>
<organism evidence="3 4">
    <name type="scientific">Lactococcus cremoris subsp. cremoris GE214</name>
    <dbReference type="NCBI Taxonomy" id="1415168"/>
    <lineage>
        <taxon>Bacteria</taxon>
        <taxon>Bacillati</taxon>
        <taxon>Bacillota</taxon>
        <taxon>Bacilli</taxon>
        <taxon>Lactobacillales</taxon>
        <taxon>Streptococcaceae</taxon>
        <taxon>Lactococcus</taxon>
        <taxon>Lactococcus cremoris subsp. cremoris</taxon>
    </lineage>
</organism>
<dbReference type="InterPro" id="IPR006016">
    <property type="entry name" value="UspA"/>
</dbReference>
<evidence type="ECO:0000256" key="1">
    <source>
        <dbReference type="ARBA" id="ARBA00008791"/>
    </source>
</evidence>
<feature type="domain" description="UspA" evidence="2">
    <location>
        <begin position="5"/>
        <end position="144"/>
    </location>
</feature>